<protein>
    <submittedName>
        <fullName evidence="2">Uncharacterized protein</fullName>
    </submittedName>
</protein>
<evidence type="ECO:0000256" key="1">
    <source>
        <dbReference type="SAM" id="MobiDB-lite"/>
    </source>
</evidence>
<proteinExistence type="predicted"/>
<sequence length="88" mass="9396">MQLEGIILGPNYASVPLDERPDGFPVGTGELCASLKGSEAELQPYLGTLLREEFIVPCRLCSALPHRGQGLQGGAPRRPWEATPAPTP</sequence>
<accession>A0A0P0CXQ2</accession>
<feature type="region of interest" description="Disordered" evidence="1">
    <location>
        <begin position="67"/>
        <end position="88"/>
    </location>
</feature>
<evidence type="ECO:0000313" key="3">
    <source>
        <dbReference type="Proteomes" id="UP000061382"/>
    </source>
</evidence>
<keyword evidence="3" id="KW-1185">Reference proteome</keyword>
<reference evidence="2 3" key="1">
    <citation type="submission" date="2015-08" db="EMBL/GenBank/DDBJ databases">
        <title>Complete genome sequence of Rufibacter tibetensis strain 1351t, a radiation-resistant bacterium from tibet plateau.</title>
        <authorList>
            <person name="Dai J."/>
        </authorList>
    </citation>
    <scope>NUCLEOTIDE SEQUENCE [LARGE SCALE GENOMIC DNA]</scope>
    <source>
        <strain evidence="2 3">1351</strain>
    </source>
</reference>
<evidence type="ECO:0000313" key="2">
    <source>
        <dbReference type="EMBL" id="ALJ00190.1"/>
    </source>
</evidence>
<organism evidence="2 3">
    <name type="scientific">Rufibacter tibetensis</name>
    <dbReference type="NCBI Taxonomy" id="512763"/>
    <lineage>
        <taxon>Bacteria</taxon>
        <taxon>Pseudomonadati</taxon>
        <taxon>Bacteroidota</taxon>
        <taxon>Cytophagia</taxon>
        <taxon>Cytophagales</taxon>
        <taxon>Hymenobacteraceae</taxon>
        <taxon>Rufibacter</taxon>
    </lineage>
</organism>
<dbReference type="KEGG" id="rti:DC20_15990"/>
<dbReference type="AlphaFoldDB" id="A0A0P0CXQ2"/>
<gene>
    <name evidence="2" type="ORF">DC20_15990</name>
</gene>
<dbReference type="PATRIC" id="fig|512763.3.peg.3515"/>
<dbReference type="Proteomes" id="UP000061382">
    <property type="component" value="Chromosome"/>
</dbReference>
<dbReference type="EMBL" id="CP012643">
    <property type="protein sequence ID" value="ALJ00190.1"/>
    <property type="molecule type" value="Genomic_DNA"/>
</dbReference>
<name>A0A0P0CXQ2_9BACT</name>